<organism evidence="3 4">
    <name type="scientific">Pichia kudriavzevii</name>
    <name type="common">Yeast</name>
    <name type="synonym">Issatchenkia orientalis</name>
    <dbReference type="NCBI Taxonomy" id="4909"/>
    <lineage>
        <taxon>Eukaryota</taxon>
        <taxon>Fungi</taxon>
        <taxon>Dikarya</taxon>
        <taxon>Ascomycota</taxon>
        <taxon>Saccharomycotina</taxon>
        <taxon>Pichiomycetes</taxon>
        <taxon>Pichiales</taxon>
        <taxon>Pichiaceae</taxon>
        <taxon>Pichia</taxon>
    </lineage>
</organism>
<dbReference type="GO" id="GO:0006406">
    <property type="term" value="P:mRNA export from nucleus"/>
    <property type="evidence" value="ECO:0007669"/>
    <property type="project" value="InterPro"/>
</dbReference>
<dbReference type="eggNOG" id="KOG1874">
    <property type="taxonomic scope" value="Eukaryota"/>
</dbReference>
<dbReference type="VEuPathDB" id="FungiDB:C5L36_0D04570"/>
<feature type="domain" description="THO complex subunit 2 N-terminal" evidence="2">
    <location>
        <begin position="30"/>
        <end position="402"/>
    </location>
</feature>
<comment type="caution">
    <text evidence="3">The sequence shown here is derived from an EMBL/GenBank/DDBJ whole genome shotgun (WGS) entry which is preliminary data.</text>
</comment>
<dbReference type="HOGENOM" id="CLU_401726_0_0_1"/>
<feature type="domain" description="THO complex subunit 2 N-terminal" evidence="2">
    <location>
        <begin position="449"/>
        <end position="536"/>
    </location>
</feature>
<dbReference type="InterPro" id="IPR040007">
    <property type="entry name" value="Tho2"/>
</dbReference>
<dbReference type="Proteomes" id="UP000029867">
    <property type="component" value="Unassembled WGS sequence"/>
</dbReference>
<dbReference type="PANTHER" id="PTHR21597:SF0">
    <property type="entry name" value="THO COMPLEX SUBUNIT 2"/>
    <property type="match status" value="1"/>
</dbReference>
<accession>A0A099NXW6</accession>
<gene>
    <name evidence="3" type="ORF">JL09_g4090</name>
</gene>
<proteinExistence type="predicted"/>
<dbReference type="Pfam" id="PF11732">
    <property type="entry name" value="Thoc2"/>
    <property type="match status" value="1"/>
</dbReference>
<dbReference type="InterPro" id="IPR021726">
    <property type="entry name" value="THO_THOC2_N"/>
</dbReference>
<dbReference type="GO" id="GO:0006397">
    <property type="term" value="P:mRNA processing"/>
    <property type="evidence" value="ECO:0007669"/>
    <property type="project" value="InterPro"/>
</dbReference>
<dbReference type="GO" id="GO:0003729">
    <property type="term" value="F:mRNA binding"/>
    <property type="evidence" value="ECO:0007669"/>
    <property type="project" value="TreeGrafter"/>
</dbReference>
<dbReference type="GO" id="GO:0000445">
    <property type="term" value="C:THO complex part of transcription export complex"/>
    <property type="evidence" value="ECO:0007669"/>
    <property type="project" value="TreeGrafter"/>
</dbReference>
<evidence type="ECO:0000313" key="4">
    <source>
        <dbReference type="Proteomes" id="UP000029867"/>
    </source>
</evidence>
<dbReference type="InterPro" id="IPR032302">
    <property type="entry name" value="THOC2_N"/>
</dbReference>
<dbReference type="AlphaFoldDB" id="A0A099NXW6"/>
<sequence length="685" mass="78378">MSAQWSYITEELLASPLSVSTLVESLKTTPESIDDVFYELILSIAEYDRASTATYSSILAALFKEFPNNEEKFLVLSQAFPSTSSLNSFLKNCSIDKSLKVLHLDKNILKSEGIFPDYGRYQYIDARTRIFSVDSYSSLHESSEGFAKYISEIISFMDKPENPSDLVDTLDQITVIYELDANRCTLIMLNIFANFLGDKEDVVLDICRNCSWWRTQDSNSSIQSTINSYLLNVREENILELRMITLLIKHEILDFKQVYNCLGPLNVKIIDSATTEANESNEMNELLDTTLEQKQKDAAVSNVSALAMASLLPDSDDEEDNKGEKEDKVATSETLAQETILDKSKYFNKVQLLDSFIHYKMFEYIDVVLGEFPEIPLIYDRIADRLNDLVESFITPFYFEFVDNLNLLSADVEVEVTIQINNLDEMFDAVIPYVNLLKYKIMRNSSLVTKLNEICFEFFRNYIFLYLPFSHNIPLVNESFSILSCYPLETRYNLYGEYSVMVKKDPATKLNNDICEKKTKDLLKRLSVENINTSCRSLNKLISVNPIAASNTFISHIESYSSLIELVCESSKFFNDFAWDVITYQLLTKLYGNRSPMQPDGINYTQWFGNLTQFIGKLGSLYPESFQLSPILLSVVKSLINKNFCVLEILQALINSMTGIKPINNLSYQQIMRLNAEKSLKQNHA</sequence>
<reference evidence="4" key="1">
    <citation type="journal article" date="2014" name="Microb. Cell Fact.">
        <title>Exploiting Issatchenkia orientalis SD108 for succinic acid production.</title>
        <authorList>
            <person name="Xiao H."/>
            <person name="Shao Z."/>
            <person name="Jiang Y."/>
            <person name="Dole S."/>
            <person name="Zhao H."/>
        </authorList>
    </citation>
    <scope>NUCLEOTIDE SEQUENCE [LARGE SCALE GENOMIC DNA]</scope>
    <source>
        <strain evidence="4">SD108</strain>
    </source>
</reference>
<dbReference type="PANTHER" id="PTHR21597">
    <property type="entry name" value="THO2 PROTEIN"/>
    <property type="match status" value="1"/>
</dbReference>
<evidence type="ECO:0000259" key="2">
    <source>
        <dbReference type="Pfam" id="PF16134"/>
    </source>
</evidence>
<dbReference type="EMBL" id="JQFK01000054">
    <property type="protein sequence ID" value="KGK36777.1"/>
    <property type="molecule type" value="Genomic_DNA"/>
</dbReference>
<evidence type="ECO:0000313" key="3">
    <source>
        <dbReference type="EMBL" id="KGK36777.1"/>
    </source>
</evidence>
<name>A0A099NXW6_PICKU</name>
<dbReference type="Pfam" id="PF16134">
    <property type="entry name" value="THOC2_N"/>
    <property type="match status" value="2"/>
</dbReference>
<protein>
    <submittedName>
        <fullName evidence="3">Uncharacterized protein</fullName>
    </submittedName>
</protein>
<feature type="domain" description="THO complex subunitTHOC2 N-terminal" evidence="1">
    <location>
        <begin position="538"/>
        <end position="611"/>
    </location>
</feature>
<evidence type="ECO:0000259" key="1">
    <source>
        <dbReference type="Pfam" id="PF11732"/>
    </source>
</evidence>